<dbReference type="AlphaFoldDB" id="A0A2T7NSZ7"/>
<sequence length="207" mass="23373">MSTTRNVRHPREVFHKPASGLFSAARSKLQGAGLGEGAALLATPPSVIAPRGDSCHAEVFTGCKEHCLQRLKGDTLEYSTEPSKVNTDNRAFGTQTVPSGRHSQIVCSKLRVQPMLQQDVADTDAQPSTCTDIHTTERRHVTHVSHVQRARMHRDKRDRERHYRLMEQPQPLSLHYTQTEASENKTRRDNAYDDEFHKNPPCRITTL</sequence>
<name>A0A2T7NSZ7_POMCA</name>
<organism evidence="2 3">
    <name type="scientific">Pomacea canaliculata</name>
    <name type="common">Golden apple snail</name>
    <dbReference type="NCBI Taxonomy" id="400727"/>
    <lineage>
        <taxon>Eukaryota</taxon>
        <taxon>Metazoa</taxon>
        <taxon>Spiralia</taxon>
        <taxon>Lophotrochozoa</taxon>
        <taxon>Mollusca</taxon>
        <taxon>Gastropoda</taxon>
        <taxon>Caenogastropoda</taxon>
        <taxon>Architaenioglossa</taxon>
        <taxon>Ampullarioidea</taxon>
        <taxon>Ampullariidae</taxon>
        <taxon>Pomacea</taxon>
    </lineage>
</organism>
<comment type="caution">
    <text evidence="2">The sequence shown here is derived from an EMBL/GenBank/DDBJ whole genome shotgun (WGS) entry which is preliminary data.</text>
</comment>
<keyword evidence="3" id="KW-1185">Reference proteome</keyword>
<evidence type="ECO:0000313" key="2">
    <source>
        <dbReference type="EMBL" id="PVD24273.1"/>
    </source>
</evidence>
<feature type="region of interest" description="Disordered" evidence="1">
    <location>
        <begin position="165"/>
        <end position="207"/>
    </location>
</feature>
<accession>A0A2T7NSZ7</accession>
<evidence type="ECO:0000256" key="1">
    <source>
        <dbReference type="SAM" id="MobiDB-lite"/>
    </source>
</evidence>
<evidence type="ECO:0000313" key="3">
    <source>
        <dbReference type="Proteomes" id="UP000245119"/>
    </source>
</evidence>
<gene>
    <name evidence="2" type="ORF">C0Q70_14744</name>
</gene>
<protein>
    <submittedName>
        <fullName evidence="2">Uncharacterized protein</fullName>
    </submittedName>
</protein>
<proteinExistence type="predicted"/>
<reference evidence="2 3" key="1">
    <citation type="submission" date="2018-04" db="EMBL/GenBank/DDBJ databases">
        <title>The genome of golden apple snail Pomacea canaliculata provides insight into stress tolerance and invasive adaptation.</title>
        <authorList>
            <person name="Liu C."/>
            <person name="Liu B."/>
            <person name="Ren Y."/>
            <person name="Zhang Y."/>
            <person name="Wang H."/>
            <person name="Li S."/>
            <person name="Jiang F."/>
            <person name="Yin L."/>
            <person name="Zhang G."/>
            <person name="Qian W."/>
            <person name="Fan W."/>
        </authorList>
    </citation>
    <scope>NUCLEOTIDE SEQUENCE [LARGE SCALE GENOMIC DNA]</scope>
    <source>
        <strain evidence="2">SZHN2017</strain>
        <tissue evidence="2">Muscle</tissue>
    </source>
</reference>
<dbReference type="EMBL" id="PZQS01000009">
    <property type="protein sequence ID" value="PVD24273.1"/>
    <property type="molecule type" value="Genomic_DNA"/>
</dbReference>
<feature type="region of interest" description="Disordered" evidence="1">
    <location>
        <begin position="79"/>
        <end position="98"/>
    </location>
</feature>
<dbReference type="Proteomes" id="UP000245119">
    <property type="component" value="Linkage Group LG9"/>
</dbReference>
<feature type="compositionally biased region" description="Basic and acidic residues" evidence="1">
    <location>
        <begin position="182"/>
        <end position="198"/>
    </location>
</feature>